<dbReference type="AlphaFoldDB" id="A0A4Y2R4B1"/>
<accession>A0A4Y2R4B1</accession>
<gene>
    <name evidence="7" type="primary">Dars2</name>
    <name evidence="7" type="ORF">AVEN_121747_1</name>
</gene>
<keyword evidence="8" id="KW-1185">Reference proteome</keyword>
<dbReference type="GO" id="GO:0005739">
    <property type="term" value="C:mitochondrion"/>
    <property type="evidence" value="ECO:0007669"/>
    <property type="project" value="TreeGrafter"/>
</dbReference>
<dbReference type="InterPro" id="IPR045864">
    <property type="entry name" value="aa-tRNA-synth_II/BPL/LPL"/>
</dbReference>
<evidence type="ECO:0000313" key="7">
    <source>
        <dbReference type="EMBL" id="GBN70504.1"/>
    </source>
</evidence>
<feature type="domain" description="Aminoacyl-tRNA synthetase class II (D/K/N)" evidence="6">
    <location>
        <begin position="2"/>
        <end position="86"/>
    </location>
</feature>
<keyword evidence="4" id="KW-0648">Protein biosynthesis</keyword>
<dbReference type="EMBL" id="BGPR01015761">
    <property type="protein sequence ID" value="GBN70504.1"/>
    <property type="molecule type" value="Genomic_DNA"/>
</dbReference>
<dbReference type="PANTHER" id="PTHR22594:SF5">
    <property type="entry name" value="ASPARTATE--TRNA LIGASE, MITOCHONDRIAL"/>
    <property type="match status" value="1"/>
</dbReference>
<dbReference type="Gene3D" id="3.30.930.10">
    <property type="entry name" value="Bira Bifunctional Protein, Domain 2"/>
    <property type="match status" value="1"/>
</dbReference>
<evidence type="ECO:0000256" key="5">
    <source>
        <dbReference type="ARBA" id="ARBA00023146"/>
    </source>
</evidence>
<name>A0A4Y2R4B1_ARAVE</name>
<protein>
    <submittedName>
        <fullName evidence="7">Aspartate--tRNA ligase, mitochondrial</fullName>
    </submittedName>
</protein>
<evidence type="ECO:0000256" key="1">
    <source>
        <dbReference type="ARBA" id="ARBA00022598"/>
    </source>
</evidence>
<sequence>ARSQHYDLVLNGQEIGGGSIRIHDANLQKYVLEEVLKEDSSELQHLLDALSSGCPPHGGIALGIDRLLSIMCGCRSITEVIAFPKSLDGKDLMSGAPCSISDEDKRLYHIEPVLPNNDKNVQ</sequence>
<keyword evidence="2" id="KW-0547">Nucleotide-binding</keyword>
<comment type="caution">
    <text evidence="7">The sequence shown here is derived from an EMBL/GenBank/DDBJ whole genome shotgun (WGS) entry which is preliminary data.</text>
</comment>
<dbReference type="InterPro" id="IPR004364">
    <property type="entry name" value="Aa-tRNA-synt_II"/>
</dbReference>
<dbReference type="PRINTS" id="PR01042">
    <property type="entry name" value="TRNASYNTHASP"/>
</dbReference>
<feature type="non-terminal residue" evidence="7">
    <location>
        <position position="1"/>
    </location>
</feature>
<dbReference type="OrthoDB" id="439710at2759"/>
<evidence type="ECO:0000256" key="4">
    <source>
        <dbReference type="ARBA" id="ARBA00022917"/>
    </source>
</evidence>
<dbReference type="InterPro" id="IPR002312">
    <property type="entry name" value="Asp/Asn-tRNA-synth_IIb"/>
</dbReference>
<dbReference type="GO" id="GO:0005524">
    <property type="term" value="F:ATP binding"/>
    <property type="evidence" value="ECO:0007669"/>
    <property type="project" value="UniProtKB-KW"/>
</dbReference>
<dbReference type="SUPFAM" id="SSF55681">
    <property type="entry name" value="Class II aaRS and biotin synthetases"/>
    <property type="match status" value="1"/>
</dbReference>
<dbReference type="PANTHER" id="PTHR22594">
    <property type="entry name" value="ASPARTYL/LYSYL-TRNA SYNTHETASE"/>
    <property type="match status" value="1"/>
</dbReference>
<dbReference type="GO" id="GO:0006422">
    <property type="term" value="P:aspartyl-tRNA aminoacylation"/>
    <property type="evidence" value="ECO:0007669"/>
    <property type="project" value="TreeGrafter"/>
</dbReference>
<dbReference type="Proteomes" id="UP000499080">
    <property type="component" value="Unassembled WGS sequence"/>
</dbReference>
<evidence type="ECO:0000256" key="2">
    <source>
        <dbReference type="ARBA" id="ARBA00022741"/>
    </source>
</evidence>
<keyword evidence="1 7" id="KW-0436">Ligase</keyword>
<keyword evidence="5" id="KW-0030">Aminoacyl-tRNA synthetase</keyword>
<evidence type="ECO:0000313" key="8">
    <source>
        <dbReference type="Proteomes" id="UP000499080"/>
    </source>
</evidence>
<proteinExistence type="predicted"/>
<dbReference type="Pfam" id="PF00152">
    <property type="entry name" value="tRNA-synt_2"/>
    <property type="match status" value="1"/>
</dbReference>
<keyword evidence="3" id="KW-0067">ATP-binding</keyword>
<evidence type="ECO:0000259" key="6">
    <source>
        <dbReference type="Pfam" id="PF00152"/>
    </source>
</evidence>
<evidence type="ECO:0000256" key="3">
    <source>
        <dbReference type="ARBA" id="ARBA00022840"/>
    </source>
</evidence>
<dbReference type="GO" id="GO:0004815">
    <property type="term" value="F:aspartate-tRNA ligase activity"/>
    <property type="evidence" value="ECO:0007669"/>
    <property type="project" value="TreeGrafter"/>
</dbReference>
<reference evidence="7 8" key="1">
    <citation type="journal article" date="2019" name="Sci. Rep.">
        <title>Orb-weaving spider Araneus ventricosus genome elucidates the spidroin gene catalogue.</title>
        <authorList>
            <person name="Kono N."/>
            <person name="Nakamura H."/>
            <person name="Ohtoshi R."/>
            <person name="Moran D.A.P."/>
            <person name="Shinohara A."/>
            <person name="Yoshida Y."/>
            <person name="Fujiwara M."/>
            <person name="Mori M."/>
            <person name="Tomita M."/>
            <person name="Arakawa K."/>
        </authorList>
    </citation>
    <scope>NUCLEOTIDE SEQUENCE [LARGE SCALE GENOMIC DNA]</scope>
</reference>
<organism evidence="7 8">
    <name type="scientific">Araneus ventricosus</name>
    <name type="common">Orbweaver spider</name>
    <name type="synonym">Epeira ventricosa</name>
    <dbReference type="NCBI Taxonomy" id="182803"/>
    <lineage>
        <taxon>Eukaryota</taxon>
        <taxon>Metazoa</taxon>
        <taxon>Ecdysozoa</taxon>
        <taxon>Arthropoda</taxon>
        <taxon>Chelicerata</taxon>
        <taxon>Arachnida</taxon>
        <taxon>Araneae</taxon>
        <taxon>Araneomorphae</taxon>
        <taxon>Entelegynae</taxon>
        <taxon>Araneoidea</taxon>
        <taxon>Araneidae</taxon>
        <taxon>Araneus</taxon>
    </lineage>
</organism>